<dbReference type="GO" id="GO:0003677">
    <property type="term" value="F:DNA binding"/>
    <property type="evidence" value="ECO:0007669"/>
    <property type="project" value="InterPro"/>
</dbReference>
<protein>
    <recommendedName>
        <fullName evidence="5">Xylanolytic transcriptional activator regulatory domain-containing protein</fullName>
    </recommendedName>
</protein>
<keyword evidence="4" id="KW-1133">Transmembrane helix</keyword>
<name>G4TR65_SERID</name>
<keyword evidence="4" id="KW-0472">Membrane</keyword>
<feature type="region of interest" description="Disordered" evidence="3">
    <location>
        <begin position="735"/>
        <end position="790"/>
    </location>
</feature>
<keyword evidence="4" id="KW-0812">Transmembrane</keyword>
<organism evidence="6 7">
    <name type="scientific">Serendipita indica (strain DSM 11827)</name>
    <name type="common">Root endophyte fungus</name>
    <name type="synonym">Piriformospora indica</name>
    <dbReference type="NCBI Taxonomy" id="1109443"/>
    <lineage>
        <taxon>Eukaryota</taxon>
        <taxon>Fungi</taxon>
        <taxon>Dikarya</taxon>
        <taxon>Basidiomycota</taxon>
        <taxon>Agaricomycotina</taxon>
        <taxon>Agaricomycetes</taxon>
        <taxon>Sebacinales</taxon>
        <taxon>Serendipitaceae</taxon>
        <taxon>Serendipita</taxon>
    </lineage>
</organism>
<dbReference type="EMBL" id="CAFZ01000254">
    <property type="protein sequence ID" value="CCA73808.1"/>
    <property type="molecule type" value="Genomic_DNA"/>
</dbReference>
<accession>G4TR65</accession>
<dbReference type="Pfam" id="PF04082">
    <property type="entry name" value="Fungal_trans"/>
    <property type="match status" value="1"/>
</dbReference>
<reference evidence="6 7" key="1">
    <citation type="journal article" date="2011" name="PLoS Pathog.">
        <title>Endophytic Life Strategies Decoded by Genome and Transcriptome Analyses of the Mutualistic Root Symbiont Piriformospora indica.</title>
        <authorList>
            <person name="Zuccaro A."/>
            <person name="Lahrmann U."/>
            <person name="Guldener U."/>
            <person name="Langen G."/>
            <person name="Pfiffi S."/>
            <person name="Biedenkopf D."/>
            <person name="Wong P."/>
            <person name="Samans B."/>
            <person name="Grimm C."/>
            <person name="Basiewicz M."/>
            <person name="Murat C."/>
            <person name="Martin F."/>
            <person name="Kogel K.H."/>
        </authorList>
    </citation>
    <scope>NUCLEOTIDE SEQUENCE [LARGE SCALE GENOMIC DNA]</scope>
    <source>
        <strain evidence="6 7">DSM 11827</strain>
    </source>
</reference>
<dbReference type="PANTHER" id="PTHR31001">
    <property type="entry name" value="UNCHARACTERIZED TRANSCRIPTIONAL REGULATORY PROTEIN"/>
    <property type="match status" value="1"/>
</dbReference>
<dbReference type="InParanoid" id="G4TR65"/>
<evidence type="ECO:0000259" key="5">
    <source>
        <dbReference type="SMART" id="SM00906"/>
    </source>
</evidence>
<dbReference type="PANTHER" id="PTHR31001:SF56">
    <property type="entry name" value="ZN(2)-C6 FUNGAL-TYPE DOMAIN-CONTAINING PROTEIN"/>
    <property type="match status" value="1"/>
</dbReference>
<evidence type="ECO:0000256" key="4">
    <source>
        <dbReference type="SAM" id="Phobius"/>
    </source>
</evidence>
<dbReference type="SMART" id="SM00906">
    <property type="entry name" value="Fungal_trans"/>
    <property type="match status" value="1"/>
</dbReference>
<dbReference type="GO" id="GO:0008270">
    <property type="term" value="F:zinc ion binding"/>
    <property type="evidence" value="ECO:0007669"/>
    <property type="project" value="InterPro"/>
</dbReference>
<dbReference type="HOGENOM" id="CLU_007340_4_2_1"/>
<dbReference type="AlphaFoldDB" id="G4TR65"/>
<evidence type="ECO:0000313" key="7">
    <source>
        <dbReference type="Proteomes" id="UP000007148"/>
    </source>
</evidence>
<dbReference type="OMA" id="REMYLMP"/>
<evidence type="ECO:0000256" key="1">
    <source>
        <dbReference type="ARBA" id="ARBA00004123"/>
    </source>
</evidence>
<dbReference type="GO" id="GO:0005634">
    <property type="term" value="C:nucleus"/>
    <property type="evidence" value="ECO:0007669"/>
    <property type="project" value="UniProtKB-SubCell"/>
</dbReference>
<dbReference type="eggNOG" id="ENOG502RYE1">
    <property type="taxonomic scope" value="Eukaryota"/>
</dbReference>
<evidence type="ECO:0000256" key="3">
    <source>
        <dbReference type="SAM" id="MobiDB-lite"/>
    </source>
</evidence>
<keyword evidence="2" id="KW-0539">Nucleus</keyword>
<feature type="compositionally biased region" description="Polar residues" evidence="3">
    <location>
        <begin position="735"/>
        <end position="751"/>
    </location>
</feature>
<dbReference type="GO" id="GO:0006351">
    <property type="term" value="P:DNA-templated transcription"/>
    <property type="evidence" value="ECO:0007669"/>
    <property type="project" value="InterPro"/>
</dbReference>
<dbReference type="InterPro" id="IPR007219">
    <property type="entry name" value="XnlR_reg_dom"/>
</dbReference>
<evidence type="ECO:0000313" key="6">
    <source>
        <dbReference type="EMBL" id="CCA73808.1"/>
    </source>
</evidence>
<dbReference type="OrthoDB" id="424974at2759"/>
<dbReference type="CDD" id="cd12148">
    <property type="entry name" value="fungal_TF_MHR"/>
    <property type="match status" value="1"/>
</dbReference>
<sequence length="839" mass="91739">MDTIQNAPGVKKDTGLHTKAKNCAECRRLKIPCNHCEKAGKAALCPDRCLLPKAERFAKLDEDQTSAKMGAMAARIRELEDALADMQRLHSDEPHPLLSNTEEPLITSFGALMIGKDGNTRFFGGTSTAEFGLTALVEGEPVDASAEPEQGTDGLEMQTHLPLYLDIRTSNPESLKQKVLAGLPSKDLAIRLVEIFYARVAWQSEPIIRSRLINQYLIPCYENPADPSIGIQGVALLFATFALAMLNYPEAENCSSKAEQFNNLSKACLSLDDFILNTSVTTVAILILQANYNYMVNDATRNSKGWVMLGVAARLAQVIGLHRDPEIFGLPPDQVADRRKIAWELVSMELWTAMVTGRPPMMSRQHFDVKIPRGLDTLDPDPNYTTGKHYFSEACLWHVVDLGLASANKATYAAVLRVDARIREFNVPKEMMLPEFKPTEEYATRTRIRQSTEEVFRELTLLCLHRSYFACALLERPFTPLKSPYTPSFLASYGSACAIVGCVRRLYAQEPVIIMRMSLFWTYCFTATVILAAIVIRAPDCSLAGPALTELDLTVEMFRQAQAAYRPRRAYPIVSKLHAKAHDAMKAFNSGTWQSPTATDAQLVRGLGGSNMVINHLRDATHATKRSPSQTLGQSYVPADPPFLVPSQDHQHFEPTATIHGAMQHSQFSLEDYLRSFHSNASADMLGPNLNNALASTVSSSDDFLRGILSGECVSSAVPSAANLAPPYGEFSSFNGTTFGDGNRNPGQQSMEGGEMHVPYPGAPPAAPSPLSDGGSSTRSAPGSAMPGYVPGIPPQLASVANPVQDPMNIVPDSYSAEQQAAFLWDNILRELDIPAQGP</sequence>
<feature type="transmembrane region" description="Helical" evidence="4">
    <location>
        <begin position="489"/>
        <end position="507"/>
    </location>
</feature>
<dbReference type="STRING" id="1109443.G4TR65"/>
<dbReference type="Proteomes" id="UP000007148">
    <property type="component" value="Unassembled WGS sequence"/>
</dbReference>
<comment type="caution">
    <text evidence="6">The sequence shown here is derived from an EMBL/GenBank/DDBJ whole genome shotgun (WGS) entry which is preliminary data.</text>
</comment>
<feature type="domain" description="Xylanolytic transcriptional activator regulatory" evidence="5">
    <location>
        <begin position="305"/>
        <end position="380"/>
    </location>
</feature>
<proteinExistence type="predicted"/>
<evidence type="ECO:0000256" key="2">
    <source>
        <dbReference type="ARBA" id="ARBA00023242"/>
    </source>
</evidence>
<gene>
    <name evidence="6" type="ORF">PIIN_07762</name>
</gene>
<dbReference type="InterPro" id="IPR050613">
    <property type="entry name" value="Sec_Metabolite_Reg"/>
</dbReference>
<feature type="transmembrane region" description="Helical" evidence="4">
    <location>
        <begin position="519"/>
        <end position="536"/>
    </location>
</feature>
<keyword evidence="7" id="KW-1185">Reference proteome</keyword>
<comment type="subcellular location">
    <subcellularLocation>
        <location evidence="1">Nucleus</location>
    </subcellularLocation>
</comment>